<accession>A0A7C8ZF31</accession>
<sequence>MLKWVGFLLLAMLSTLAMARNLPQPYHVSGKVYCDTCRCGFETTATTYIPGATVELQCRDRSDARLVYSARTKTNKKGTYKFVVKTDHGDQYCDVVLVASPWSHCRTPDPGRSRSRVVVTNYSDIFGHQRFANALGFFQDQALPLCPELLKYYLDDQAYLDE</sequence>
<evidence type="ECO:0000256" key="3">
    <source>
        <dbReference type="SAM" id="SignalP"/>
    </source>
</evidence>
<dbReference type="PANTHER" id="PTHR31614">
    <property type="entry name" value="PROTEIN DOWNSTREAM OF FLC-RELATED"/>
    <property type="match status" value="1"/>
</dbReference>
<feature type="signal peptide" evidence="3">
    <location>
        <begin position="1"/>
        <end position="19"/>
    </location>
</feature>
<dbReference type="AlphaFoldDB" id="A0A7C8ZF31"/>
<name>A0A7C8ZF31_OPUST</name>
<comment type="similarity">
    <text evidence="1">Belongs to the Ole e I family.</text>
</comment>
<protein>
    <recommendedName>
        <fullName evidence="5">Pollen-specific protein C13</fullName>
    </recommendedName>
</protein>
<evidence type="ECO:0000256" key="1">
    <source>
        <dbReference type="ARBA" id="ARBA00010049"/>
    </source>
</evidence>
<keyword evidence="2" id="KW-1015">Disulfide bond</keyword>
<dbReference type="Pfam" id="PF01190">
    <property type="entry name" value="Pollen_Ole_e_1"/>
    <property type="match status" value="1"/>
</dbReference>
<dbReference type="EMBL" id="GISG01124173">
    <property type="protein sequence ID" value="MBA4641436.1"/>
    <property type="molecule type" value="Transcribed_RNA"/>
</dbReference>
<feature type="chain" id="PRO_5027633153" description="Pollen-specific protein C13" evidence="3">
    <location>
        <begin position="20"/>
        <end position="162"/>
    </location>
</feature>
<reference evidence="4" key="2">
    <citation type="submission" date="2020-07" db="EMBL/GenBank/DDBJ databases">
        <authorList>
            <person name="Vera ALvarez R."/>
            <person name="Arias-Moreno D.M."/>
            <person name="Jimenez-Jacinto V."/>
            <person name="Jimenez-Bremont J.F."/>
            <person name="Swaminathan K."/>
            <person name="Moose S.P."/>
            <person name="Guerrero-Gonzalez M.L."/>
            <person name="Marino-Ramirez L."/>
            <person name="Landsman D."/>
            <person name="Rodriguez-Kessler M."/>
            <person name="Delgado-Sanchez P."/>
        </authorList>
    </citation>
    <scope>NUCLEOTIDE SEQUENCE</scope>
    <source>
        <tissue evidence="4">Cladode</tissue>
    </source>
</reference>
<organism evidence="4">
    <name type="scientific">Opuntia streptacantha</name>
    <name type="common">Prickly pear cactus</name>
    <name type="synonym">Opuntia cardona</name>
    <dbReference type="NCBI Taxonomy" id="393608"/>
    <lineage>
        <taxon>Eukaryota</taxon>
        <taxon>Viridiplantae</taxon>
        <taxon>Streptophyta</taxon>
        <taxon>Embryophyta</taxon>
        <taxon>Tracheophyta</taxon>
        <taxon>Spermatophyta</taxon>
        <taxon>Magnoliopsida</taxon>
        <taxon>eudicotyledons</taxon>
        <taxon>Gunneridae</taxon>
        <taxon>Pentapetalae</taxon>
        <taxon>Caryophyllales</taxon>
        <taxon>Cactineae</taxon>
        <taxon>Cactaceae</taxon>
        <taxon>Opuntioideae</taxon>
        <taxon>Opuntia</taxon>
    </lineage>
</organism>
<dbReference type="PANTHER" id="PTHR31614:SF5">
    <property type="entry name" value="ALLERGEN-LIKE PROTEIN BRSN20"/>
    <property type="match status" value="1"/>
</dbReference>
<evidence type="ECO:0000313" key="4">
    <source>
        <dbReference type="EMBL" id="MBA4641436.1"/>
    </source>
</evidence>
<evidence type="ECO:0008006" key="5">
    <source>
        <dbReference type="Google" id="ProtNLM"/>
    </source>
</evidence>
<proteinExistence type="inferred from homology"/>
<reference evidence="4" key="1">
    <citation type="journal article" date="2013" name="J. Plant Res.">
        <title>Effect of fungi and light on seed germination of three Opuntia species from semiarid lands of central Mexico.</title>
        <authorList>
            <person name="Delgado-Sanchez P."/>
            <person name="Jimenez-Bremont J.F."/>
            <person name="Guerrero-Gonzalez Mde L."/>
            <person name="Flores J."/>
        </authorList>
    </citation>
    <scope>NUCLEOTIDE SEQUENCE</scope>
    <source>
        <tissue evidence="4">Cladode</tissue>
    </source>
</reference>
<keyword evidence="3" id="KW-0732">Signal</keyword>
<dbReference type="InterPro" id="IPR006041">
    <property type="entry name" value="Pollen_Ole_e1_allergen"/>
</dbReference>
<evidence type="ECO:0000256" key="2">
    <source>
        <dbReference type="ARBA" id="ARBA00023157"/>
    </source>
</evidence>